<dbReference type="SUPFAM" id="SSF48264">
    <property type="entry name" value="Cytochrome P450"/>
    <property type="match status" value="1"/>
</dbReference>
<evidence type="ECO:0000256" key="6">
    <source>
        <dbReference type="SAM" id="Phobius"/>
    </source>
</evidence>
<keyword evidence="5" id="KW-0408">Iron</keyword>
<keyword evidence="3" id="KW-0479">Metal-binding</keyword>
<keyword evidence="8" id="KW-1185">Reference proteome</keyword>
<dbReference type="EMBL" id="OZ037945">
    <property type="protein sequence ID" value="CAL1702937.1"/>
    <property type="molecule type" value="Genomic_DNA"/>
</dbReference>
<dbReference type="CDD" id="cd11041">
    <property type="entry name" value="CYP503A1-like"/>
    <property type="match status" value="1"/>
</dbReference>
<dbReference type="Pfam" id="PF00067">
    <property type="entry name" value="p450"/>
    <property type="match status" value="1"/>
</dbReference>
<keyword evidence="4" id="KW-0560">Oxidoreductase</keyword>
<comment type="similarity">
    <text evidence="2">Belongs to the cytochrome P450 family.</text>
</comment>
<sequence length="501" mass="56731">MGEDQSSTLIYALIALATVIYFARLLKPGQSSLRGIPAIGPTAPILSYYGAIQYLSRGREMVQEGYDKYKGGAFKVPELFRWHVVVTGHKLIEDLRKASPDELSFNEASAEFLAVDFTLGPAIHQNTYHVPIVKNQLTRNISTLLPEVKDELQVAFNDLIPPTDEWIKVPALNTVMQIICRVSNRVFVGLPKCRDLDYRALNIEFTVGVMKGAFVINMFPKLLRPLAARLLTNVPTNISRGVKHLEPIIRERFRLMEEYGTDYDGKPNDMLSWFMDEAKGEERSVRALVLRILTLNFASIHTTSMSFTHALYHLAANPEYLAPLREDVTRAIKQEGWTRDALQKMLKVDSFLRESHRHHGIGSLTMTRKALKDFTFSDGTFIPKGAFVSAAEAPTHFDEANYENSEVFDPWRFVSNDGNNIEGVKNQMVSTSTDYVTFGHGRFACPGRFFAANELKAMMAHLVLTYDIKMENEGVIPEPVWYSIKVQPNPTAEVMFRRRQS</sequence>
<evidence type="ECO:0000256" key="4">
    <source>
        <dbReference type="ARBA" id="ARBA00023002"/>
    </source>
</evidence>
<proteinExistence type="inferred from homology"/>
<keyword evidence="6" id="KW-0472">Membrane</keyword>
<comment type="cofactor">
    <cofactor evidence="1">
        <name>heme</name>
        <dbReference type="ChEBI" id="CHEBI:30413"/>
    </cofactor>
</comment>
<evidence type="ECO:0000256" key="2">
    <source>
        <dbReference type="ARBA" id="ARBA00010617"/>
    </source>
</evidence>
<keyword evidence="6" id="KW-1133">Transmembrane helix</keyword>
<evidence type="ECO:0000256" key="1">
    <source>
        <dbReference type="ARBA" id="ARBA00001971"/>
    </source>
</evidence>
<evidence type="ECO:0000313" key="7">
    <source>
        <dbReference type="EMBL" id="CAL1702937.1"/>
    </source>
</evidence>
<keyword evidence="6" id="KW-0812">Transmembrane</keyword>
<evidence type="ECO:0000313" key="8">
    <source>
        <dbReference type="Proteomes" id="UP001497453"/>
    </source>
</evidence>
<dbReference type="PRINTS" id="PR00463">
    <property type="entry name" value="EP450I"/>
</dbReference>
<dbReference type="InterPro" id="IPR002401">
    <property type="entry name" value="Cyt_P450_E_grp-I"/>
</dbReference>
<evidence type="ECO:0000256" key="5">
    <source>
        <dbReference type="ARBA" id="ARBA00023004"/>
    </source>
</evidence>
<name>A0ABP1D768_9APHY</name>
<organism evidence="7 8">
    <name type="scientific">Somion occarium</name>
    <dbReference type="NCBI Taxonomy" id="3059160"/>
    <lineage>
        <taxon>Eukaryota</taxon>
        <taxon>Fungi</taxon>
        <taxon>Dikarya</taxon>
        <taxon>Basidiomycota</taxon>
        <taxon>Agaricomycotina</taxon>
        <taxon>Agaricomycetes</taxon>
        <taxon>Polyporales</taxon>
        <taxon>Cerrenaceae</taxon>
        <taxon>Somion</taxon>
    </lineage>
</organism>
<dbReference type="Gene3D" id="1.10.630.10">
    <property type="entry name" value="Cytochrome P450"/>
    <property type="match status" value="1"/>
</dbReference>
<reference evidence="8" key="1">
    <citation type="submission" date="2024-04" db="EMBL/GenBank/DDBJ databases">
        <authorList>
            <person name="Shaw F."/>
            <person name="Minotto A."/>
        </authorList>
    </citation>
    <scope>NUCLEOTIDE SEQUENCE [LARGE SCALE GENOMIC DNA]</scope>
</reference>
<gene>
    <name evidence="7" type="ORF">GFSPODELE1_LOCUS4315</name>
</gene>
<feature type="transmembrane region" description="Helical" evidence="6">
    <location>
        <begin position="6"/>
        <end position="26"/>
    </location>
</feature>
<dbReference type="Proteomes" id="UP001497453">
    <property type="component" value="Chromosome 2"/>
</dbReference>
<protein>
    <recommendedName>
        <fullName evidence="9">Cytochrome P450</fullName>
    </recommendedName>
</protein>
<dbReference type="InterPro" id="IPR036396">
    <property type="entry name" value="Cyt_P450_sf"/>
</dbReference>
<evidence type="ECO:0008006" key="9">
    <source>
        <dbReference type="Google" id="ProtNLM"/>
    </source>
</evidence>
<accession>A0ABP1D768</accession>
<dbReference type="PANTHER" id="PTHR46206">
    <property type="entry name" value="CYTOCHROME P450"/>
    <property type="match status" value="1"/>
</dbReference>
<dbReference type="InterPro" id="IPR001128">
    <property type="entry name" value="Cyt_P450"/>
</dbReference>
<evidence type="ECO:0000256" key="3">
    <source>
        <dbReference type="ARBA" id="ARBA00022723"/>
    </source>
</evidence>